<dbReference type="GO" id="GO:0016747">
    <property type="term" value="F:acyltransferase activity, transferring groups other than amino-acyl groups"/>
    <property type="evidence" value="ECO:0007669"/>
    <property type="project" value="InterPro"/>
</dbReference>
<feature type="domain" description="N-acetyltransferase" evidence="1">
    <location>
        <begin position="12"/>
        <end position="175"/>
    </location>
</feature>
<evidence type="ECO:0000259" key="1">
    <source>
        <dbReference type="PROSITE" id="PS51186"/>
    </source>
</evidence>
<accession>A0A1H9LUW3</accession>
<dbReference type="PANTHER" id="PTHR39173">
    <property type="entry name" value="ACETYLTRANSFERASE"/>
    <property type="match status" value="1"/>
</dbReference>
<keyword evidence="3" id="KW-1185">Reference proteome</keyword>
<evidence type="ECO:0000313" key="2">
    <source>
        <dbReference type="EMBL" id="SER15007.1"/>
    </source>
</evidence>
<dbReference type="InterPro" id="IPR000182">
    <property type="entry name" value="GNAT_dom"/>
</dbReference>
<proteinExistence type="predicted"/>
<dbReference type="RefSeq" id="WP_091184751.1">
    <property type="nucleotide sequence ID" value="NZ_FOFA01000009.1"/>
</dbReference>
<organism evidence="2 3">
    <name type="scientific">Microlunatus flavus</name>
    <dbReference type="NCBI Taxonomy" id="1036181"/>
    <lineage>
        <taxon>Bacteria</taxon>
        <taxon>Bacillati</taxon>
        <taxon>Actinomycetota</taxon>
        <taxon>Actinomycetes</taxon>
        <taxon>Propionibacteriales</taxon>
        <taxon>Propionibacteriaceae</taxon>
        <taxon>Microlunatus</taxon>
    </lineage>
</organism>
<name>A0A1H9LUW3_9ACTN</name>
<dbReference type="Gene3D" id="3.40.630.30">
    <property type="match status" value="1"/>
</dbReference>
<dbReference type="STRING" id="1036181.SAMN05421756_109120"/>
<gene>
    <name evidence="2" type="ORF">SAMN05421756_109120</name>
</gene>
<sequence length="175" mass="19466">MPAEPHLRRPSTRFRASFVDAVAEFRAEGLSDRTRSDQDLHGDWASPTGFAAYVRAVTTDAVDESRVAPGRVPSTRLWWTHGERYLGRIDVRHRLTPALTEVGGHIGYAVRPSARRQGHATAMLTEALVVARALGVERALVTCDADNVGSRRVIEHNGGRLEDQRGSKLRFWIET</sequence>
<keyword evidence="2" id="KW-0808">Transferase</keyword>
<dbReference type="PANTHER" id="PTHR39173:SF1">
    <property type="entry name" value="ACETYLTRANSFERASE"/>
    <property type="match status" value="1"/>
</dbReference>
<dbReference type="SUPFAM" id="SSF55729">
    <property type="entry name" value="Acyl-CoA N-acyltransferases (Nat)"/>
    <property type="match status" value="1"/>
</dbReference>
<dbReference type="EMBL" id="FOFA01000009">
    <property type="protein sequence ID" value="SER15007.1"/>
    <property type="molecule type" value="Genomic_DNA"/>
</dbReference>
<protein>
    <submittedName>
        <fullName evidence="2">Predicted acetyltransferase</fullName>
    </submittedName>
</protein>
<reference evidence="3" key="1">
    <citation type="submission" date="2016-10" db="EMBL/GenBank/DDBJ databases">
        <authorList>
            <person name="Varghese N."/>
            <person name="Submissions S."/>
        </authorList>
    </citation>
    <scope>NUCLEOTIDE SEQUENCE [LARGE SCALE GENOMIC DNA]</scope>
    <source>
        <strain evidence="3">CGMCC 4.6856</strain>
    </source>
</reference>
<evidence type="ECO:0000313" key="3">
    <source>
        <dbReference type="Proteomes" id="UP000198504"/>
    </source>
</evidence>
<dbReference type="AlphaFoldDB" id="A0A1H9LUW3"/>
<dbReference type="OrthoDB" id="9797989at2"/>
<dbReference type="Proteomes" id="UP000198504">
    <property type="component" value="Unassembled WGS sequence"/>
</dbReference>
<dbReference type="CDD" id="cd04301">
    <property type="entry name" value="NAT_SF"/>
    <property type="match status" value="1"/>
</dbReference>
<dbReference type="Pfam" id="PF13302">
    <property type="entry name" value="Acetyltransf_3"/>
    <property type="match status" value="1"/>
</dbReference>
<dbReference type="PROSITE" id="PS51186">
    <property type="entry name" value="GNAT"/>
    <property type="match status" value="1"/>
</dbReference>
<dbReference type="InterPro" id="IPR016181">
    <property type="entry name" value="Acyl_CoA_acyltransferase"/>
</dbReference>